<dbReference type="PANTHER" id="PTHR42894">
    <property type="entry name" value="N-(5'-PHOSPHORIBOSYL)ANTHRANILATE ISOMERASE"/>
    <property type="match status" value="1"/>
</dbReference>
<dbReference type="InterPro" id="IPR013785">
    <property type="entry name" value="Aldolase_TIM"/>
</dbReference>
<sequence length="209" mass="23463">MKIKVCGMTQIKQVEALEKMGVHYAGFIFYSKSPRYVLAHLSKSDIKKIGGNIKKVGVFVNEPLDSLLEIIDSAGLDIVQLHGDETPEYCSTVRKKVKVVKAFQVKSLDGLLENIRQYDAFVDMFLFDTPSIQYGGTGEKFDWNTIKDILVGKPFFLSGGISPDDFEQIEKFGLLPIANDLDALDLNSRFEKSPGIKDLELLESFFNKL</sequence>
<evidence type="ECO:0000256" key="9">
    <source>
        <dbReference type="HAMAP-Rule" id="MF_00135"/>
    </source>
</evidence>
<comment type="pathway">
    <text evidence="2 9">Amino-acid biosynthesis; L-tryptophan biosynthesis; L-tryptophan from chorismate: step 3/5.</text>
</comment>
<dbReference type="HAMAP" id="MF_00135">
    <property type="entry name" value="PRAI"/>
    <property type="match status" value="1"/>
</dbReference>
<dbReference type="EC" id="5.3.1.24" evidence="3 9"/>
<dbReference type="InterPro" id="IPR001240">
    <property type="entry name" value="PRAI_dom"/>
</dbReference>
<evidence type="ECO:0000256" key="7">
    <source>
        <dbReference type="ARBA" id="ARBA00023141"/>
    </source>
</evidence>
<dbReference type="UniPathway" id="UPA00035">
    <property type="reaction ID" value="UER00042"/>
</dbReference>
<evidence type="ECO:0000313" key="12">
    <source>
        <dbReference type="Proteomes" id="UP000249645"/>
    </source>
</evidence>
<keyword evidence="6 9" id="KW-0822">Tryptophan biosynthesis</keyword>
<dbReference type="EMBL" id="QFOI01000336">
    <property type="protein sequence ID" value="PZP44002.1"/>
    <property type="molecule type" value="Genomic_DNA"/>
</dbReference>
<comment type="similarity">
    <text evidence="9">Belongs to the TrpF family.</text>
</comment>
<evidence type="ECO:0000256" key="3">
    <source>
        <dbReference type="ARBA" id="ARBA00012572"/>
    </source>
</evidence>
<dbReference type="GO" id="GO:0000162">
    <property type="term" value="P:L-tryptophan biosynthetic process"/>
    <property type="evidence" value="ECO:0007669"/>
    <property type="project" value="UniProtKB-UniRule"/>
</dbReference>
<name>A0A2W5GL22_9SPHI</name>
<dbReference type="Pfam" id="PF00697">
    <property type="entry name" value="PRAI"/>
    <property type="match status" value="1"/>
</dbReference>
<dbReference type="AlphaFoldDB" id="A0A2W5GL22"/>
<dbReference type="SUPFAM" id="SSF51366">
    <property type="entry name" value="Ribulose-phoshate binding barrel"/>
    <property type="match status" value="1"/>
</dbReference>
<dbReference type="GO" id="GO:0004640">
    <property type="term" value="F:phosphoribosylanthranilate isomerase activity"/>
    <property type="evidence" value="ECO:0007669"/>
    <property type="project" value="UniProtKB-UniRule"/>
</dbReference>
<evidence type="ECO:0000259" key="10">
    <source>
        <dbReference type="Pfam" id="PF00697"/>
    </source>
</evidence>
<gene>
    <name evidence="9" type="primary">trpF</name>
    <name evidence="11" type="ORF">DI598_14990</name>
</gene>
<reference evidence="11 12" key="1">
    <citation type="submission" date="2017-11" db="EMBL/GenBank/DDBJ databases">
        <title>Infants hospitalized years apart are colonized by the same room-sourced microbial strains.</title>
        <authorList>
            <person name="Brooks B."/>
            <person name="Olm M.R."/>
            <person name="Firek B.A."/>
            <person name="Baker R."/>
            <person name="Thomas B.C."/>
            <person name="Morowitz M.J."/>
            <person name="Banfield J.F."/>
        </authorList>
    </citation>
    <scope>NUCLEOTIDE SEQUENCE [LARGE SCALE GENOMIC DNA]</scope>
    <source>
        <strain evidence="11">S2_009_000_R2_76</strain>
    </source>
</reference>
<evidence type="ECO:0000313" key="11">
    <source>
        <dbReference type="EMBL" id="PZP44002.1"/>
    </source>
</evidence>
<keyword evidence="7 9" id="KW-0057">Aromatic amino acid biosynthesis</keyword>
<evidence type="ECO:0000256" key="8">
    <source>
        <dbReference type="ARBA" id="ARBA00023235"/>
    </source>
</evidence>
<accession>A0A2W5GL22</accession>
<dbReference type="InterPro" id="IPR044643">
    <property type="entry name" value="TrpF_fam"/>
</dbReference>
<feature type="domain" description="N-(5'phosphoribosyl) anthranilate isomerase (PRAI)" evidence="10">
    <location>
        <begin position="4"/>
        <end position="207"/>
    </location>
</feature>
<dbReference type="CDD" id="cd00405">
    <property type="entry name" value="PRAI"/>
    <property type="match status" value="1"/>
</dbReference>
<organism evidence="11 12">
    <name type="scientific">Pseudopedobacter saltans</name>
    <dbReference type="NCBI Taxonomy" id="151895"/>
    <lineage>
        <taxon>Bacteria</taxon>
        <taxon>Pseudomonadati</taxon>
        <taxon>Bacteroidota</taxon>
        <taxon>Sphingobacteriia</taxon>
        <taxon>Sphingobacteriales</taxon>
        <taxon>Sphingobacteriaceae</taxon>
        <taxon>Pseudopedobacter</taxon>
    </lineage>
</organism>
<keyword evidence="5 9" id="KW-0028">Amino-acid biosynthesis</keyword>
<keyword evidence="8 9" id="KW-0413">Isomerase</keyword>
<proteinExistence type="inferred from homology"/>
<dbReference type="Proteomes" id="UP000249645">
    <property type="component" value="Unassembled WGS sequence"/>
</dbReference>
<evidence type="ECO:0000256" key="2">
    <source>
        <dbReference type="ARBA" id="ARBA00004664"/>
    </source>
</evidence>
<comment type="caution">
    <text evidence="11">The sequence shown here is derived from an EMBL/GenBank/DDBJ whole genome shotgun (WGS) entry which is preliminary data.</text>
</comment>
<evidence type="ECO:0000256" key="4">
    <source>
        <dbReference type="ARBA" id="ARBA00022272"/>
    </source>
</evidence>
<protein>
    <recommendedName>
        <fullName evidence="4 9">N-(5'-phosphoribosyl)anthranilate isomerase</fullName>
        <shortName evidence="9">PRAI</shortName>
        <ecNumber evidence="3 9">5.3.1.24</ecNumber>
    </recommendedName>
</protein>
<evidence type="ECO:0000256" key="6">
    <source>
        <dbReference type="ARBA" id="ARBA00022822"/>
    </source>
</evidence>
<dbReference type="Gene3D" id="3.20.20.70">
    <property type="entry name" value="Aldolase class I"/>
    <property type="match status" value="1"/>
</dbReference>
<comment type="catalytic activity">
    <reaction evidence="1 9">
        <text>N-(5-phospho-beta-D-ribosyl)anthranilate = 1-(2-carboxyphenylamino)-1-deoxy-D-ribulose 5-phosphate</text>
        <dbReference type="Rhea" id="RHEA:21540"/>
        <dbReference type="ChEBI" id="CHEBI:18277"/>
        <dbReference type="ChEBI" id="CHEBI:58613"/>
        <dbReference type="EC" id="5.3.1.24"/>
    </reaction>
</comment>
<dbReference type="InterPro" id="IPR011060">
    <property type="entry name" value="RibuloseP-bd_barrel"/>
</dbReference>
<evidence type="ECO:0000256" key="1">
    <source>
        <dbReference type="ARBA" id="ARBA00001164"/>
    </source>
</evidence>
<evidence type="ECO:0000256" key="5">
    <source>
        <dbReference type="ARBA" id="ARBA00022605"/>
    </source>
</evidence>
<dbReference type="PANTHER" id="PTHR42894:SF1">
    <property type="entry name" value="N-(5'-PHOSPHORIBOSYL)ANTHRANILATE ISOMERASE"/>
    <property type="match status" value="1"/>
</dbReference>